<organism evidence="1 2">
    <name type="scientific">Protea cynaroides</name>
    <dbReference type="NCBI Taxonomy" id="273540"/>
    <lineage>
        <taxon>Eukaryota</taxon>
        <taxon>Viridiplantae</taxon>
        <taxon>Streptophyta</taxon>
        <taxon>Embryophyta</taxon>
        <taxon>Tracheophyta</taxon>
        <taxon>Spermatophyta</taxon>
        <taxon>Magnoliopsida</taxon>
        <taxon>Proteales</taxon>
        <taxon>Proteaceae</taxon>
        <taxon>Protea</taxon>
    </lineage>
</organism>
<proteinExistence type="predicted"/>
<protein>
    <submittedName>
        <fullName evidence="1">Uncharacterized protein</fullName>
    </submittedName>
</protein>
<name>A0A9Q0KM75_9MAGN</name>
<reference evidence="1" key="1">
    <citation type="journal article" date="2023" name="Plant J.">
        <title>The genome of the king protea, Protea cynaroides.</title>
        <authorList>
            <person name="Chang J."/>
            <person name="Duong T.A."/>
            <person name="Schoeman C."/>
            <person name="Ma X."/>
            <person name="Roodt D."/>
            <person name="Barker N."/>
            <person name="Li Z."/>
            <person name="Van de Peer Y."/>
            <person name="Mizrachi E."/>
        </authorList>
    </citation>
    <scope>NUCLEOTIDE SEQUENCE</scope>
    <source>
        <tissue evidence="1">Young leaves</tissue>
    </source>
</reference>
<keyword evidence="2" id="KW-1185">Reference proteome</keyword>
<dbReference type="EMBL" id="JAMYWD010000004">
    <property type="protein sequence ID" value="KAJ4973218.1"/>
    <property type="molecule type" value="Genomic_DNA"/>
</dbReference>
<evidence type="ECO:0000313" key="2">
    <source>
        <dbReference type="Proteomes" id="UP001141806"/>
    </source>
</evidence>
<gene>
    <name evidence="1" type="ORF">NE237_006392</name>
</gene>
<dbReference type="AlphaFoldDB" id="A0A9Q0KM75"/>
<sequence>MGCASLLRYKVVTRSKLVRHFYNNLRVEGDLENDDATMGLRITNKVRGIDNSFHVLQLDGLRDIPTAGEYVCTSGDVDIAESAQWIHWDVFYRPCHTSTVRSSSITFSLETYHASCLKIRGFIMQLNAPQLLIVVRNCIVSLGRMKGLQYTVAVGVDQRKKQ</sequence>
<dbReference type="Proteomes" id="UP001141806">
    <property type="component" value="Unassembled WGS sequence"/>
</dbReference>
<accession>A0A9Q0KM75</accession>
<comment type="caution">
    <text evidence="1">The sequence shown here is derived from an EMBL/GenBank/DDBJ whole genome shotgun (WGS) entry which is preliminary data.</text>
</comment>
<evidence type="ECO:0000313" key="1">
    <source>
        <dbReference type="EMBL" id="KAJ4973218.1"/>
    </source>
</evidence>